<dbReference type="InterPro" id="IPR014001">
    <property type="entry name" value="Helicase_ATP-bd"/>
</dbReference>
<organism evidence="2 3">
    <name type="scientific">Mycobacterium decipiens</name>
    <dbReference type="NCBI Taxonomy" id="1430326"/>
    <lineage>
        <taxon>Bacteria</taxon>
        <taxon>Bacillati</taxon>
        <taxon>Actinomycetota</taxon>
        <taxon>Actinomycetes</taxon>
        <taxon>Mycobacteriales</taxon>
        <taxon>Mycobacteriaceae</taxon>
        <taxon>Mycobacterium</taxon>
    </lineage>
</organism>
<dbReference type="EMBL" id="NCXP01000017">
    <property type="protein sequence ID" value="OSC40078.1"/>
    <property type="molecule type" value="Genomic_DNA"/>
</dbReference>
<dbReference type="GO" id="GO:0004386">
    <property type="term" value="F:helicase activity"/>
    <property type="evidence" value="ECO:0007669"/>
    <property type="project" value="UniProtKB-KW"/>
</dbReference>
<dbReference type="PROSITE" id="PS51192">
    <property type="entry name" value="HELICASE_ATP_BIND_1"/>
    <property type="match status" value="1"/>
</dbReference>
<accession>A0A1X2LTK4</accession>
<dbReference type="GO" id="GO:0005829">
    <property type="term" value="C:cytosol"/>
    <property type="evidence" value="ECO:0007669"/>
    <property type="project" value="TreeGrafter"/>
</dbReference>
<dbReference type="GO" id="GO:0005524">
    <property type="term" value="F:ATP binding"/>
    <property type="evidence" value="ECO:0007669"/>
    <property type="project" value="InterPro"/>
</dbReference>
<dbReference type="STRING" id="1430326.B8W66_14635"/>
<proteinExistence type="predicted"/>
<dbReference type="Proteomes" id="UP000193247">
    <property type="component" value="Unassembled WGS sequence"/>
</dbReference>
<evidence type="ECO:0000313" key="3">
    <source>
        <dbReference type="Proteomes" id="UP000193247"/>
    </source>
</evidence>
<keyword evidence="3" id="KW-1185">Reference proteome</keyword>
<dbReference type="CDD" id="cd18785">
    <property type="entry name" value="SF2_C"/>
    <property type="match status" value="1"/>
</dbReference>
<reference evidence="2 3" key="1">
    <citation type="submission" date="2017-04" db="EMBL/GenBank/DDBJ databases">
        <title>The new phylogeny of genus Mycobacterium.</title>
        <authorList>
            <person name="Tortoli E."/>
            <person name="Trovato A."/>
            <person name="Cirillo D.M."/>
        </authorList>
    </citation>
    <scope>NUCLEOTIDE SEQUENCE [LARGE SCALE GENOMIC DNA]</scope>
    <source>
        <strain evidence="2 3">TBL 1200985</strain>
    </source>
</reference>
<dbReference type="SMART" id="SM00487">
    <property type="entry name" value="DEXDc"/>
    <property type="match status" value="1"/>
</dbReference>
<dbReference type="Gene3D" id="3.40.50.300">
    <property type="entry name" value="P-loop containing nucleotide triphosphate hydrolases"/>
    <property type="match status" value="1"/>
</dbReference>
<keyword evidence="2" id="KW-0547">Nucleotide-binding</keyword>
<dbReference type="PANTHER" id="PTHR47396">
    <property type="entry name" value="TYPE I RESTRICTION ENZYME ECOKI R PROTEIN"/>
    <property type="match status" value="1"/>
</dbReference>
<dbReference type="InterPro" id="IPR050742">
    <property type="entry name" value="Helicase_Restrict-Modif_Enz"/>
</dbReference>
<keyword evidence="2" id="KW-0347">Helicase</keyword>
<dbReference type="InterPro" id="IPR006935">
    <property type="entry name" value="Helicase/UvrB_N"/>
</dbReference>
<comment type="caution">
    <text evidence="2">The sequence shown here is derived from an EMBL/GenBank/DDBJ whole genome shotgun (WGS) entry which is preliminary data.</text>
</comment>
<keyword evidence="2" id="KW-0067">ATP-binding</keyword>
<dbReference type="OrthoDB" id="9758243at2"/>
<sequence length="940" mass="100383">MEPRRDLESRGFAGTWRAYQRQALDAFDADIAAGDNRCYLVLPPGAGKTIIGLEAARRLGRATLVLVPNTAVQTQWAATWDSSFASPDPSASRCGTERDLTSAMNVLTYQSLAVIDAETDSTVRRAVLRSRDQEALLALLHPNGRALIDRAATQGPWTLVLDECHHLLATWGALVSALASVLGPQTALIGLTATPATELTGWQHTLHDELFGTADFVVPTPALVKEGDLAPYQELVYLTEPTPEEQSWIATHRARFADLMLALIDQQVGSMSLAAWLHTRIVDRSTRAGNQIAWSTFERAEPDLACSGLRFANDGLIPLPDGARLREQHRVAPDAQDWVNVLTDFSIGHLQQSTDPRDAQALTAIKRVLPGLGYRLTSRGVRVATSPVDRVCALSESKVAATAHILDTEDAVLGSRLRALVLCDFEAMTGTLPTSLRGAPVSEQSGSAQLVTAMLAVSDSRRSTPLHALLVTGQTFACPAAVADDLIAFCAERGALVTAEPFDAHPLLRVVRGSGGGFTPRTWVALATTYFLAGRARVLVGTRALLGEGWDCAAVNVNIDLTSATTHAAITQMRGRAIRKDPTDGDKVADNWSVCCITADHPRGDADYLRLVRKHDGYYAASPQQLIESGVTHCDPSLSPYGPPVAEAHAITARALQRAAERARARAWWRIGEPYEGIDVATIRVRSRHSLGVAAPRIPASALTPSVPGRLSPLHLARGALTSLSLVSAGAGTAFAATGLGPLAGAATAGGIVAASAGLLATAAAAESRRLAKAPNALEQLAAVVADALYDAGGAQRGADALRLTSDPDGWIRCELADVPTEQSQRFTGALDELLAPLAEPRYLIGRKILTPPAARIARGVFAARAVVGLPLPGAIAWHAVPRWFARNKDRRQRLARAWRQHIGPPRQLPADSPEGQAILDLFRGDNPLSVTTQLRTTWR</sequence>
<dbReference type="RefSeq" id="WP_085325719.1">
    <property type="nucleotide sequence ID" value="NZ_NCXP01000017.1"/>
</dbReference>
<dbReference type="GO" id="GO:0016787">
    <property type="term" value="F:hydrolase activity"/>
    <property type="evidence" value="ECO:0007669"/>
    <property type="project" value="InterPro"/>
</dbReference>
<evidence type="ECO:0000259" key="1">
    <source>
        <dbReference type="PROSITE" id="PS51192"/>
    </source>
</evidence>
<dbReference type="PANTHER" id="PTHR47396:SF1">
    <property type="entry name" value="ATP-DEPENDENT HELICASE IRC3-RELATED"/>
    <property type="match status" value="1"/>
</dbReference>
<dbReference type="Pfam" id="PF04851">
    <property type="entry name" value="ResIII"/>
    <property type="match status" value="1"/>
</dbReference>
<dbReference type="GO" id="GO:0003677">
    <property type="term" value="F:DNA binding"/>
    <property type="evidence" value="ECO:0007669"/>
    <property type="project" value="InterPro"/>
</dbReference>
<dbReference type="InterPro" id="IPR027417">
    <property type="entry name" value="P-loop_NTPase"/>
</dbReference>
<dbReference type="AlphaFoldDB" id="A0A1X2LTK4"/>
<gene>
    <name evidence="2" type="ORF">B8W66_14635</name>
</gene>
<evidence type="ECO:0000313" key="2">
    <source>
        <dbReference type="EMBL" id="OSC40078.1"/>
    </source>
</evidence>
<protein>
    <submittedName>
        <fullName evidence="2">DNA or RNA helicase of superfamily II</fullName>
    </submittedName>
</protein>
<dbReference type="SUPFAM" id="SSF52540">
    <property type="entry name" value="P-loop containing nucleoside triphosphate hydrolases"/>
    <property type="match status" value="2"/>
</dbReference>
<feature type="domain" description="Helicase ATP-binding" evidence="1">
    <location>
        <begin position="29"/>
        <end position="213"/>
    </location>
</feature>
<name>A0A1X2LTK4_9MYCO</name>
<keyword evidence="2" id="KW-0378">Hydrolase</keyword>